<proteinExistence type="predicted"/>
<evidence type="ECO:0000313" key="3">
    <source>
        <dbReference type="EMBL" id="QGL51119.1"/>
    </source>
</evidence>
<organism evidence="2 5">
    <name type="scientific">Micromonospora terminaliae</name>
    <dbReference type="NCBI Taxonomy" id="1914461"/>
    <lineage>
        <taxon>Bacteria</taxon>
        <taxon>Bacillati</taxon>
        <taxon>Actinomycetota</taxon>
        <taxon>Actinomycetes</taxon>
        <taxon>Micromonosporales</taxon>
        <taxon>Micromonosporaceae</taxon>
        <taxon>Micromonospora</taxon>
    </lineage>
</organism>
<name>A0AAJ2ZJH3_9ACTN</name>
<dbReference type="EMBL" id="JAAHBZ010000013">
    <property type="protein sequence ID" value="NES30831.1"/>
    <property type="molecule type" value="Genomic_DNA"/>
</dbReference>
<accession>A0AAJ2ZJH3</accession>
<dbReference type="RefSeq" id="WP_154230232.1">
    <property type="nucleotide sequence ID" value="NZ_CP045309.1"/>
</dbReference>
<dbReference type="AlphaFoldDB" id="A0AAJ2ZJH3"/>
<evidence type="ECO:0000313" key="2">
    <source>
        <dbReference type="EMBL" id="NES30831.1"/>
    </source>
</evidence>
<keyword evidence="4" id="KW-1185">Reference proteome</keyword>
<gene>
    <name evidence="2" type="ORF">G3561_25165</name>
    <name evidence="3" type="ORF">GCE86_31215</name>
</gene>
<reference evidence="3 4" key="1">
    <citation type="submission" date="2019-10" db="EMBL/GenBank/DDBJ databases">
        <title>Genome Sequence of Micromonospora terminaliae DSM 101760.</title>
        <authorList>
            <person name="Guo L."/>
        </authorList>
    </citation>
    <scope>NUCLEOTIDE SEQUENCE [LARGE SCALE GENOMIC DNA]</scope>
    <source>
        <strain evidence="3 4">DSM 101760</strain>
    </source>
</reference>
<sequence length="134" mass="15027">MPAEKPQPPEEQPEDRYVVDDALWVVPSGSYVDSGPPLEGSLFDDPQRLNRAWHLTMETLRSEARESEEKKQQIEEQARTFIDEAERAAAPDGQAEKPADGRQPETRGESVAGLIARLERLVRATRKPAVRHSA</sequence>
<evidence type="ECO:0000313" key="5">
    <source>
        <dbReference type="Proteomes" id="UP000477779"/>
    </source>
</evidence>
<feature type="region of interest" description="Disordered" evidence="1">
    <location>
        <begin position="82"/>
        <end position="112"/>
    </location>
</feature>
<dbReference type="Proteomes" id="UP000477779">
    <property type="component" value="Unassembled WGS sequence"/>
</dbReference>
<evidence type="ECO:0000313" key="4">
    <source>
        <dbReference type="Proteomes" id="UP000402241"/>
    </source>
</evidence>
<reference evidence="2 5" key="2">
    <citation type="submission" date="2020-02" db="EMBL/GenBank/DDBJ databases">
        <title>WGS of Micromonospora spp. isolated from hot spring.</title>
        <authorList>
            <person name="Thawai C."/>
        </authorList>
    </citation>
    <scope>NUCLEOTIDE SEQUENCE [LARGE SCALE GENOMIC DNA]</scope>
    <source>
        <strain evidence="2 5">TMS7</strain>
    </source>
</reference>
<dbReference type="EMBL" id="CP045309">
    <property type="protein sequence ID" value="QGL51119.1"/>
    <property type="molecule type" value="Genomic_DNA"/>
</dbReference>
<protein>
    <submittedName>
        <fullName evidence="2">Uncharacterized protein</fullName>
    </submittedName>
</protein>
<evidence type="ECO:0000256" key="1">
    <source>
        <dbReference type="SAM" id="MobiDB-lite"/>
    </source>
</evidence>
<feature type="compositionally biased region" description="Basic and acidic residues" evidence="1">
    <location>
        <begin position="82"/>
        <end position="108"/>
    </location>
</feature>
<dbReference type="Proteomes" id="UP000402241">
    <property type="component" value="Chromosome"/>
</dbReference>